<dbReference type="EMBL" id="SJPT01000004">
    <property type="protein sequence ID" value="TWU23091.1"/>
    <property type="molecule type" value="Genomic_DNA"/>
</dbReference>
<sequence length="301" mass="31822">MNHPIENASNGAPADACPQDRASFVRTTLVGIAVGAAFNLLIVVWTWVQNDAGLAARAATALVMPIGLLWTLTLIACLVCFGQGFRRIGILFAMLFLFLSITGNGSVADASMSGIEWRRTDLETLPAPLRCVVVLGGGVGIAYDGVPELGMAGQRIMFTAQLWHAGKTQSVLCTGGSPLSPIPPAAAGRMLLESIAVPSDKIFESPGDNTSEEMKNLAAFFASPPTDFPSEGKIGLVTSASHMKRAMRLAAANGLSFIPLPCGFETSLDYDFSPRELIPSAGAMDSLGRSIKERLARIVKR</sequence>
<comment type="caution">
    <text evidence="3">The sequence shown here is derived from an EMBL/GenBank/DDBJ whole genome shotgun (WGS) entry which is preliminary data.</text>
</comment>
<protein>
    <recommendedName>
        <fullName evidence="2">DUF218 domain-containing protein</fullName>
    </recommendedName>
</protein>
<feature type="transmembrane region" description="Helical" evidence="1">
    <location>
        <begin position="54"/>
        <end position="81"/>
    </location>
</feature>
<gene>
    <name evidence="3" type="ORF">Pla52o_26250</name>
</gene>
<dbReference type="InterPro" id="IPR003848">
    <property type="entry name" value="DUF218"/>
</dbReference>
<evidence type="ECO:0000313" key="3">
    <source>
        <dbReference type="EMBL" id="TWU23091.1"/>
    </source>
</evidence>
<dbReference type="GO" id="GO:0043164">
    <property type="term" value="P:Gram-negative-bacterium-type cell wall biogenesis"/>
    <property type="evidence" value="ECO:0007669"/>
    <property type="project" value="TreeGrafter"/>
</dbReference>
<dbReference type="OrthoDB" id="9782395at2"/>
<evidence type="ECO:0000256" key="1">
    <source>
        <dbReference type="SAM" id="Phobius"/>
    </source>
</evidence>
<dbReference type="PANTHER" id="PTHR30336">
    <property type="entry name" value="INNER MEMBRANE PROTEIN, PROBABLE PERMEASE"/>
    <property type="match status" value="1"/>
</dbReference>
<accession>A0A5C6CIB7</accession>
<keyword evidence="4" id="KW-1185">Reference proteome</keyword>
<reference evidence="3 4" key="1">
    <citation type="submission" date="2019-02" db="EMBL/GenBank/DDBJ databases">
        <title>Deep-cultivation of Planctomycetes and their phenomic and genomic characterization uncovers novel biology.</title>
        <authorList>
            <person name="Wiegand S."/>
            <person name="Jogler M."/>
            <person name="Boedeker C."/>
            <person name="Pinto D."/>
            <person name="Vollmers J."/>
            <person name="Rivas-Marin E."/>
            <person name="Kohn T."/>
            <person name="Peeters S.H."/>
            <person name="Heuer A."/>
            <person name="Rast P."/>
            <person name="Oberbeckmann S."/>
            <person name="Bunk B."/>
            <person name="Jeske O."/>
            <person name="Meyerdierks A."/>
            <person name="Storesund J.E."/>
            <person name="Kallscheuer N."/>
            <person name="Luecker S."/>
            <person name="Lage O.M."/>
            <person name="Pohl T."/>
            <person name="Merkel B.J."/>
            <person name="Hornburger P."/>
            <person name="Mueller R.-W."/>
            <person name="Bruemmer F."/>
            <person name="Labrenz M."/>
            <person name="Spormann A.M."/>
            <person name="Op Den Camp H."/>
            <person name="Overmann J."/>
            <person name="Amann R."/>
            <person name="Jetten M.S.M."/>
            <person name="Mascher T."/>
            <person name="Medema M.H."/>
            <person name="Devos D.P."/>
            <person name="Kaster A.-K."/>
            <person name="Ovreas L."/>
            <person name="Rohde M."/>
            <person name="Galperin M.Y."/>
            <person name="Jogler C."/>
        </authorList>
    </citation>
    <scope>NUCLEOTIDE SEQUENCE [LARGE SCALE GENOMIC DNA]</scope>
    <source>
        <strain evidence="3 4">Pla52o</strain>
    </source>
</reference>
<keyword evidence="1" id="KW-0472">Membrane</keyword>
<dbReference type="CDD" id="cd06259">
    <property type="entry name" value="YdcF-like"/>
    <property type="match status" value="1"/>
</dbReference>
<feature type="transmembrane region" description="Helical" evidence="1">
    <location>
        <begin position="88"/>
        <end position="107"/>
    </location>
</feature>
<dbReference type="RefSeq" id="WP_146594874.1">
    <property type="nucleotide sequence ID" value="NZ_SJPT01000004.1"/>
</dbReference>
<keyword evidence="1" id="KW-1133">Transmembrane helix</keyword>
<organism evidence="3 4">
    <name type="scientific">Novipirellula galeiformis</name>
    <dbReference type="NCBI Taxonomy" id="2528004"/>
    <lineage>
        <taxon>Bacteria</taxon>
        <taxon>Pseudomonadati</taxon>
        <taxon>Planctomycetota</taxon>
        <taxon>Planctomycetia</taxon>
        <taxon>Pirellulales</taxon>
        <taxon>Pirellulaceae</taxon>
        <taxon>Novipirellula</taxon>
    </lineage>
</organism>
<name>A0A5C6CIB7_9BACT</name>
<dbReference type="Pfam" id="PF02698">
    <property type="entry name" value="DUF218"/>
    <property type="match status" value="1"/>
</dbReference>
<dbReference type="GO" id="GO:0000270">
    <property type="term" value="P:peptidoglycan metabolic process"/>
    <property type="evidence" value="ECO:0007669"/>
    <property type="project" value="TreeGrafter"/>
</dbReference>
<dbReference type="Proteomes" id="UP000316304">
    <property type="component" value="Unassembled WGS sequence"/>
</dbReference>
<evidence type="ECO:0000313" key="4">
    <source>
        <dbReference type="Proteomes" id="UP000316304"/>
    </source>
</evidence>
<dbReference type="GO" id="GO:0005886">
    <property type="term" value="C:plasma membrane"/>
    <property type="evidence" value="ECO:0007669"/>
    <property type="project" value="TreeGrafter"/>
</dbReference>
<dbReference type="PANTHER" id="PTHR30336:SF4">
    <property type="entry name" value="ENVELOPE BIOGENESIS FACTOR ELYC"/>
    <property type="match status" value="1"/>
</dbReference>
<proteinExistence type="predicted"/>
<dbReference type="InterPro" id="IPR051599">
    <property type="entry name" value="Cell_Envelope_Assoc"/>
</dbReference>
<dbReference type="AlphaFoldDB" id="A0A5C6CIB7"/>
<feature type="domain" description="DUF218" evidence="2">
    <location>
        <begin position="131"/>
        <end position="294"/>
    </location>
</feature>
<feature type="transmembrane region" description="Helical" evidence="1">
    <location>
        <begin position="29"/>
        <end position="48"/>
    </location>
</feature>
<evidence type="ECO:0000259" key="2">
    <source>
        <dbReference type="Pfam" id="PF02698"/>
    </source>
</evidence>
<keyword evidence="1" id="KW-0812">Transmembrane</keyword>